<evidence type="ECO:0000313" key="2">
    <source>
        <dbReference type="Proteomes" id="UP001162483"/>
    </source>
</evidence>
<accession>A0ABN9H2S6</accession>
<comment type="caution">
    <text evidence="1">The sequence shown here is derived from an EMBL/GenBank/DDBJ whole genome shotgun (WGS) entry which is preliminary data.</text>
</comment>
<proteinExistence type="predicted"/>
<dbReference type="EMBL" id="CATNWA010019966">
    <property type="protein sequence ID" value="CAI9616046.1"/>
    <property type="molecule type" value="Genomic_DNA"/>
</dbReference>
<keyword evidence="2" id="KW-1185">Reference proteome</keyword>
<protein>
    <submittedName>
        <fullName evidence="1">Uncharacterized protein</fullName>
    </submittedName>
</protein>
<name>A0ABN9H2S6_9NEOB</name>
<dbReference type="Proteomes" id="UP001162483">
    <property type="component" value="Unassembled WGS sequence"/>
</dbReference>
<gene>
    <name evidence="1" type="ORF">SPARVUS_LOCUS15317558</name>
</gene>
<organism evidence="1 2">
    <name type="scientific">Staurois parvus</name>
    <dbReference type="NCBI Taxonomy" id="386267"/>
    <lineage>
        <taxon>Eukaryota</taxon>
        <taxon>Metazoa</taxon>
        <taxon>Chordata</taxon>
        <taxon>Craniata</taxon>
        <taxon>Vertebrata</taxon>
        <taxon>Euteleostomi</taxon>
        <taxon>Amphibia</taxon>
        <taxon>Batrachia</taxon>
        <taxon>Anura</taxon>
        <taxon>Neobatrachia</taxon>
        <taxon>Ranoidea</taxon>
        <taxon>Ranidae</taxon>
        <taxon>Staurois</taxon>
    </lineage>
</organism>
<reference evidence="1" key="1">
    <citation type="submission" date="2023-05" db="EMBL/GenBank/DDBJ databases">
        <authorList>
            <person name="Stuckert A."/>
        </authorList>
    </citation>
    <scope>NUCLEOTIDE SEQUENCE</scope>
</reference>
<evidence type="ECO:0000313" key="1">
    <source>
        <dbReference type="EMBL" id="CAI9616046.1"/>
    </source>
</evidence>
<sequence>MGDTEGQQMGTEMGTDMWHCSALTAGTDGHWQVALLGPH</sequence>